<feature type="transmembrane region" description="Helical" evidence="9">
    <location>
        <begin position="480"/>
        <end position="502"/>
    </location>
</feature>
<sequence length="803" mass="91952">MRKFPSLLTFLLIIFFLFYTFYSTKSHRISDLDTPAQEFSTLRALEHVKNISKEPHYLGSTAHKKVQKYIVDELKKMGLEPQIQKGTSISKAGRVSQPENIISLIKGSTSRKSLVLMSHYDSSPHSSFGASDAGSGVATILEGIRAYLATHKTPKNDIIILITDGEELGLNGADFFIKKHPFAKNVGLALNFEARGSGGNSYMFIETNGKNGKMINEFVNARVPYPNTNSLAYSIYKMLPNDTDLTVFREQGNIEGFNFAFIDDHFDYHTANDTWQNLDLKTLQHQGSYLMPLLSYFSEVDLADLKSDRDYIYFSTPIFKLFKYPFSWIFPLLIIATILFIGLLLYGRTAYRIDFKQVIKGFGVFLLAINLAGFLTFGLWELLKIIYPQYNEIQQGFTYNGYEYITTFIMLSFAICLKVYARFEKSENLPSLLIAPLFMWLMISILAALYLKGASYFIIILFFGLLSLFVLIRQKKPNPYLMTFLGLPGIFILSPFITSFPVALGLKILFVSAVLSVLLFGALLPVFGFYKRKNLLGNIALVLTLVFLVSAHAKSDFTKKRQKPNSLVYILDTDQNKAIWATYDKILDPWSQNYIDKKENIVAAYNAEISKNRSGKTFAYTLQSKYGKSYTYANQAPVKDIKQPKIEWSNDTIINNSRYIDLCVVPQREINRIDLYTETLFNFDQLEVNGETATNFKHKDGNLYNAYTKRWNQNLLTYLTTDNEPLELRMKLHKDSLPKFVMYESSYDLLKSKHFSIPKRDEKMIPRPFVVNDAVIVKKSFVLQKYQEKVTDTTSFETTTINE</sequence>
<reference evidence="12" key="1">
    <citation type="journal article" date="2019" name="Int. J. Syst. Evol. Microbiol.">
        <title>The Global Catalogue of Microorganisms (GCM) 10K type strain sequencing project: providing services to taxonomists for standard genome sequencing and annotation.</title>
        <authorList>
            <consortium name="The Broad Institute Genomics Platform"/>
            <consortium name="The Broad Institute Genome Sequencing Center for Infectious Disease"/>
            <person name="Wu L."/>
            <person name="Ma J."/>
        </authorList>
    </citation>
    <scope>NUCLEOTIDE SEQUENCE [LARGE SCALE GENOMIC DNA]</scope>
    <source>
        <strain evidence="12">DT92</strain>
    </source>
</reference>
<proteinExistence type="inferred from homology"/>
<gene>
    <name evidence="11" type="ORF">ACFSJT_04610</name>
</gene>
<dbReference type="RefSeq" id="WP_378319047.1">
    <property type="nucleotide sequence ID" value="NZ_JBHUHY010000003.1"/>
</dbReference>
<dbReference type="EMBL" id="JBHUHY010000003">
    <property type="protein sequence ID" value="MFD2186062.1"/>
    <property type="molecule type" value="Genomic_DNA"/>
</dbReference>
<organism evidence="11 12">
    <name type="scientific">Aquimarina celericrescens</name>
    <dbReference type="NCBI Taxonomy" id="1964542"/>
    <lineage>
        <taxon>Bacteria</taxon>
        <taxon>Pseudomonadati</taxon>
        <taxon>Bacteroidota</taxon>
        <taxon>Flavobacteriia</taxon>
        <taxon>Flavobacteriales</taxon>
        <taxon>Flavobacteriaceae</taxon>
        <taxon>Aquimarina</taxon>
    </lineage>
</organism>
<evidence type="ECO:0000256" key="8">
    <source>
        <dbReference type="ARBA" id="ARBA00031512"/>
    </source>
</evidence>
<dbReference type="InterPro" id="IPR007484">
    <property type="entry name" value="Peptidase_M28"/>
</dbReference>
<dbReference type="InterPro" id="IPR045175">
    <property type="entry name" value="M28_fam"/>
</dbReference>
<evidence type="ECO:0000256" key="3">
    <source>
        <dbReference type="ARBA" id="ARBA00010918"/>
    </source>
</evidence>
<dbReference type="PANTHER" id="PTHR12147:SF58">
    <property type="entry name" value="VACUOLAR MEMBRANE PROTEASE"/>
    <property type="match status" value="1"/>
</dbReference>
<dbReference type="SUPFAM" id="SSF53187">
    <property type="entry name" value="Zn-dependent exopeptidases"/>
    <property type="match status" value="1"/>
</dbReference>
<evidence type="ECO:0000256" key="7">
    <source>
        <dbReference type="ARBA" id="ARBA00023180"/>
    </source>
</evidence>
<feature type="transmembrane region" description="Helical" evidence="9">
    <location>
        <begin position="535"/>
        <end position="553"/>
    </location>
</feature>
<dbReference type="Proteomes" id="UP001597344">
    <property type="component" value="Unassembled WGS sequence"/>
</dbReference>
<keyword evidence="9" id="KW-0472">Membrane</keyword>
<feature type="transmembrane region" description="Helical" evidence="9">
    <location>
        <begin position="358"/>
        <end position="382"/>
    </location>
</feature>
<name>A0ABW5AVS8_9FLAO</name>
<evidence type="ECO:0000256" key="5">
    <source>
        <dbReference type="ARBA" id="ARBA00022554"/>
    </source>
</evidence>
<comment type="similarity">
    <text evidence="3">Belongs to the peptidase M28 family.</text>
</comment>
<dbReference type="Pfam" id="PF04389">
    <property type="entry name" value="Peptidase_M28"/>
    <property type="match status" value="1"/>
</dbReference>
<evidence type="ECO:0000256" key="6">
    <source>
        <dbReference type="ARBA" id="ARBA00022989"/>
    </source>
</evidence>
<dbReference type="Gene3D" id="3.40.630.10">
    <property type="entry name" value="Zn peptidases"/>
    <property type="match status" value="1"/>
</dbReference>
<accession>A0ABW5AVS8</accession>
<keyword evidence="7" id="KW-0325">Glycoprotein</keyword>
<protein>
    <recommendedName>
        <fullName evidence="4">Vacuolar membrane protease</fullName>
    </recommendedName>
    <alternativeName>
        <fullName evidence="8">FXNA-related family protease 1</fullName>
    </alternativeName>
</protein>
<feature type="transmembrane region" description="Helical" evidence="9">
    <location>
        <begin position="432"/>
        <end position="450"/>
    </location>
</feature>
<evidence type="ECO:0000259" key="10">
    <source>
        <dbReference type="Pfam" id="PF04389"/>
    </source>
</evidence>
<feature type="transmembrane region" description="Helical" evidence="9">
    <location>
        <begin position="326"/>
        <end position="346"/>
    </location>
</feature>
<evidence type="ECO:0000313" key="11">
    <source>
        <dbReference type="EMBL" id="MFD2186062.1"/>
    </source>
</evidence>
<keyword evidence="9" id="KW-0812">Transmembrane</keyword>
<keyword evidence="12" id="KW-1185">Reference proteome</keyword>
<dbReference type="PANTHER" id="PTHR12147">
    <property type="entry name" value="METALLOPEPTIDASE M28 FAMILY MEMBER"/>
    <property type="match status" value="1"/>
</dbReference>
<comment type="caution">
    <text evidence="11">The sequence shown here is derived from an EMBL/GenBank/DDBJ whole genome shotgun (WGS) entry which is preliminary data.</text>
</comment>
<feature type="transmembrane region" description="Helical" evidence="9">
    <location>
        <begin position="456"/>
        <end position="473"/>
    </location>
</feature>
<comment type="function">
    <text evidence="1">May be involved in vacuolar sorting and osmoregulation.</text>
</comment>
<evidence type="ECO:0000256" key="1">
    <source>
        <dbReference type="ARBA" id="ARBA00003273"/>
    </source>
</evidence>
<keyword evidence="6 9" id="KW-1133">Transmembrane helix</keyword>
<evidence type="ECO:0000256" key="2">
    <source>
        <dbReference type="ARBA" id="ARBA00004128"/>
    </source>
</evidence>
<keyword evidence="5" id="KW-0926">Vacuole</keyword>
<feature type="transmembrane region" description="Helical" evidence="9">
    <location>
        <begin position="402"/>
        <end position="420"/>
    </location>
</feature>
<evidence type="ECO:0000313" key="12">
    <source>
        <dbReference type="Proteomes" id="UP001597344"/>
    </source>
</evidence>
<comment type="subcellular location">
    <subcellularLocation>
        <location evidence="2">Vacuole membrane</location>
        <topology evidence="2">Multi-pass membrane protein</topology>
    </subcellularLocation>
</comment>
<evidence type="ECO:0000256" key="9">
    <source>
        <dbReference type="SAM" id="Phobius"/>
    </source>
</evidence>
<feature type="domain" description="Peptidase M28" evidence="10">
    <location>
        <begin position="100"/>
        <end position="290"/>
    </location>
</feature>
<evidence type="ECO:0000256" key="4">
    <source>
        <dbReference type="ARBA" id="ARBA00017435"/>
    </source>
</evidence>
<feature type="transmembrane region" description="Helical" evidence="9">
    <location>
        <begin position="508"/>
        <end position="528"/>
    </location>
</feature>